<organism evidence="2 3">
    <name type="scientific">Scomber scombrus</name>
    <name type="common">Atlantic mackerel</name>
    <name type="synonym">Scomber vernalis</name>
    <dbReference type="NCBI Taxonomy" id="13677"/>
    <lineage>
        <taxon>Eukaryota</taxon>
        <taxon>Metazoa</taxon>
        <taxon>Chordata</taxon>
        <taxon>Craniata</taxon>
        <taxon>Vertebrata</taxon>
        <taxon>Euteleostomi</taxon>
        <taxon>Actinopterygii</taxon>
        <taxon>Neopterygii</taxon>
        <taxon>Teleostei</taxon>
        <taxon>Neoteleostei</taxon>
        <taxon>Acanthomorphata</taxon>
        <taxon>Pelagiaria</taxon>
        <taxon>Scombriformes</taxon>
        <taxon>Scombridae</taxon>
        <taxon>Scomber</taxon>
    </lineage>
</organism>
<gene>
    <name evidence="2" type="ORF">FSCOSCO3_A027683</name>
</gene>
<accession>A0AAV1PSL8</accession>
<keyword evidence="1" id="KW-0472">Membrane</keyword>
<name>A0AAV1PSL8_SCOSC</name>
<protein>
    <submittedName>
        <fullName evidence="2">Uncharacterized protein</fullName>
    </submittedName>
</protein>
<keyword evidence="1" id="KW-1133">Transmembrane helix</keyword>
<comment type="caution">
    <text evidence="2">The sequence shown here is derived from an EMBL/GenBank/DDBJ whole genome shotgun (WGS) entry which is preliminary data.</text>
</comment>
<feature type="transmembrane region" description="Helical" evidence="1">
    <location>
        <begin position="18"/>
        <end position="38"/>
    </location>
</feature>
<sequence>MEEGKTNTWMVTKLLSSYIPPSIISYFLCLYVTLYLTITQSDGPSVHYIPKERRREGRKDGWTDR</sequence>
<dbReference type="Proteomes" id="UP001314229">
    <property type="component" value="Unassembled WGS sequence"/>
</dbReference>
<dbReference type="EMBL" id="CAWUFR010000270">
    <property type="protein sequence ID" value="CAK6974711.1"/>
    <property type="molecule type" value="Genomic_DNA"/>
</dbReference>
<reference evidence="2 3" key="1">
    <citation type="submission" date="2024-01" db="EMBL/GenBank/DDBJ databases">
        <authorList>
            <person name="Alioto T."/>
            <person name="Alioto T."/>
            <person name="Gomez Garrido J."/>
        </authorList>
    </citation>
    <scope>NUCLEOTIDE SEQUENCE [LARGE SCALE GENOMIC DNA]</scope>
</reference>
<dbReference type="AlphaFoldDB" id="A0AAV1PSL8"/>
<evidence type="ECO:0000313" key="3">
    <source>
        <dbReference type="Proteomes" id="UP001314229"/>
    </source>
</evidence>
<keyword evidence="3" id="KW-1185">Reference proteome</keyword>
<evidence type="ECO:0000313" key="2">
    <source>
        <dbReference type="EMBL" id="CAK6974711.1"/>
    </source>
</evidence>
<evidence type="ECO:0000256" key="1">
    <source>
        <dbReference type="SAM" id="Phobius"/>
    </source>
</evidence>
<keyword evidence="1" id="KW-0812">Transmembrane</keyword>
<proteinExistence type="predicted"/>